<feature type="compositionally biased region" description="Low complexity" evidence="1">
    <location>
        <begin position="208"/>
        <end position="218"/>
    </location>
</feature>
<dbReference type="PANTHER" id="PTHR22803">
    <property type="entry name" value="MANNOSE, PHOSPHOLIPASE, LECTIN RECEPTOR RELATED"/>
    <property type="match status" value="1"/>
</dbReference>
<feature type="domain" description="C-type lectin" evidence="2">
    <location>
        <begin position="237"/>
        <end position="338"/>
    </location>
</feature>
<dbReference type="InterPro" id="IPR050111">
    <property type="entry name" value="C-type_lectin/snaclec_domain"/>
</dbReference>
<dbReference type="SUPFAM" id="SSF56436">
    <property type="entry name" value="C-type lectin-like"/>
    <property type="match status" value="1"/>
</dbReference>
<dbReference type="Gene3D" id="3.10.100.10">
    <property type="entry name" value="Mannose-Binding Protein A, subunit A"/>
    <property type="match status" value="1"/>
</dbReference>
<dbReference type="OrthoDB" id="661148at2759"/>
<feature type="region of interest" description="Disordered" evidence="1">
    <location>
        <begin position="161"/>
        <end position="231"/>
    </location>
</feature>
<dbReference type="PROSITE" id="PS50041">
    <property type="entry name" value="C_TYPE_LECTIN_2"/>
    <property type="match status" value="1"/>
</dbReference>
<dbReference type="InterPro" id="IPR016186">
    <property type="entry name" value="C-type_lectin-like/link_sf"/>
</dbReference>
<dbReference type="AlphaFoldDB" id="A0A8S3R8S8"/>
<comment type="caution">
    <text evidence="3">The sequence shown here is derived from an EMBL/GenBank/DDBJ whole genome shotgun (WGS) entry which is preliminary data.</text>
</comment>
<evidence type="ECO:0000313" key="4">
    <source>
        <dbReference type="Proteomes" id="UP000683360"/>
    </source>
</evidence>
<dbReference type="Pfam" id="PF00059">
    <property type="entry name" value="Lectin_C"/>
    <property type="match status" value="1"/>
</dbReference>
<feature type="compositionally biased region" description="Polar residues" evidence="1">
    <location>
        <begin position="164"/>
        <end position="185"/>
    </location>
</feature>
<organism evidence="3 4">
    <name type="scientific">Mytilus edulis</name>
    <name type="common">Blue mussel</name>
    <dbReference type="NCBI Taxonomy" id="6550"/>
    <lineage>
        <taxon>Eukaryota</taxon>
        <taxon>Metazoa</taxon>
        <taxon>Spiralia</taxon>
        <taxon>Lophotrochozoa</taxon>
        <taxon>Mollusca</taxon>
        <taxon>Bivalvia</taxon>
        <taxon>Autobranchia</taxon>
        <taxon>Pteriomorphia</taxon>
        <taxon>Mytilida</taxon>
        <taxon>Mytiloidea</taxon>
        <taxon>Mytilidae</taxon>
        <taxon>Mytilinae</taxon>
        <taxon>Mytilus</taxon>
    </lineage>
</organism>
<protein>
    <recommendedName>
        <fullName evidence="2">C-type lectin domain-containing protein</fullName>
    </recommendedName>
</protein>
<dbReference type="InterPro" id="IPR001304">
    <property type="entry name" value="C-type_lectin-like"/>
</dbReference>
<dbReference type="InterPro" id="IPR016187">
    <property type="entry name" value="CTDL_fold"/>
</dbReference>
<proteinExistence type="predicted"/>
<dbReference type="CDD" id="cd00037">
    <property type="entry name" value="CLECT"/>
    <property type="match status" value="1"/>
</dbReference>
<reference evidence="3" key="1">
    <citation type="submission" date="2021-03" db="EMBL/GenBank/DDBJ databases">
        <authorList>
            <person name="Bekaert M."/>
        </authorList>
    </citation>
    <scope>NUCLEOTIDE SEQUENCE</scope>
</reference>
<dbReference type="SMART" id="SM00034">
    <property type="entry name" value="CLECT"/>
    <property type="match status" value="1"/>
</dbReference>
<feature type="compositionally biased region" description="Low complexity" evidence="1">
    <location>
        <begin position="186"/>
        <end position="200"/>
    </location>
</feature>
<keyword evidence="4" id="KW-1185">Reference proteome</keyword>
<sequence length="350" mass="40058">MAAAILGKTEVGVNEFGRDVEVPENPIAKLMYYFDSICYAMDMDRQASPDKIKKLRNYSRYRQLTDEERDLLLLLCVRFSPDELINKCLFLDEEMCGNDINKFYKLGAVRHRFLITEEIIIGGQTTHVKQILCFRKMWLEYCYLEPMKNVEKELRSIAGKLTGRPQSGTNSGPQTVAVQQRRPQSGANRGQQAGAVQQRRPSPDVAVQQQRRQQRTQPTPAPPSPQEGKKKDCVRLCDAVKAKLAWIENGAENTFIVQMLKKTNTTGHSTEVWLGGTDMLLEGMWMWADDMELIQYTNWFPNEPNNAGNNQHCLGMMVNHDFKWDDYSCSLTNYPLCKRMQDDGEQSVIG</sequence>
<dbReference type="EMBL" id="CAJPWZ010000913">
    <property type="protein sequence ID" value="CAG2203160.1"/>
    <property type="molecule type" value="Genomic_DNA"/>
</dbReference>
<gene>
    <name evidence="3" type="ORF">MEDL_17671</name>
</gene>
<evidence type="ECO:0000256" key="1">
    <source>
        <dbReference type="SAM" id="MobiDB-lite"/>
    </source>
</evidence>
<dbReference type="Proteomes" id="UP000683360">
    <property type="component" value="Unassembled WGS sequence"/>
</dbReference>
<evidence type="ECO:0000313" key="3">
    <source>
        <dbReference type="EMBL" id="CAG2203160.1"/>
    </source>
</evidence>
<evidence type="ECO:0000259" key="2">
    <source>
        <dbReference type="PROSITE" id="PS50041"/>
    </source>
</evidence>
<accession>A0A8S3R8S8</accession>
<name>A0A8S3R8S8_MYTED</name>